<evidence type="ECO:0000256" key="1">
    <source>
        <dbReference type="SAM" id="MobiDB-lite"/>
    </source>
</evidence>
<gene>
    <name evidence="2" type="ORF">WISP_133091</name>
</gene>
<organism evidence="2 3">
    <name type="scientific">Willisornis vidua</name>
    <name type="common">Xingu scale-backed antbird</name>
    <dbReference type="NCBI Taxonomy" id="1566151"/>
    <lineage>
        <taxon>Eukaryota</taxon>
        <taxon>Metazoa</taxon>
        <taxon>Chordata</taxon>
        <taxon>Craniata</taxon>
        <taxon>Vertebrata</taxon>
        <taxon>Euteleostomi</taxon>
        <taxon>Archelosauria</taxon>
        <taxon>Archosauria</taxon>
        <taxon>Dinosauria</taxon>
        <taxon>Saurischia</taxon>
        <taxon>Theropoda</taxon>
        <taxon>Coelurosauria</taxon>
        <taxon>Aves</taxon>
        <taxon>Neognathae</taxon>
        <taxon>Neoaves</taxon>
        <taxon>Telluraves</taxon>
        <taxon>Australaves</taxon>
        <taxon>Passeriformes</taxon>
        <taxon>Thamnophilidae</taxon>
        <taxon>Willisornis</taxon>
    </lineage>
</organism>
<proteinExistence type="predicted"/>
<dbReference type="EMBL" id="WHWB01034642">
    <property type="protein sequence ID" value="KAJ7406630.1"/>
    <property type="molecule type" value="Genomic_DNA"/>
</dbReference>
<name>A0ABQ9CTZ0_9PASS</name>
<reference evidence="2" key="1">
    <citation type="submission" date="2019-10" db="EMBL/GenBank/DDBJ databases">
        <authorList>
            <person name="Soares A.E.R."/>
            <person name="Aleixo A."/>
            <person name="Schneider P."/>
            <person name="Miyaki C.Y."/>
            <person name="Schneider M.P."/>
            <person name="Mello C."/>
            <person name="Vasconcelos A.T.R."/>
        </authorList>
    </citation>
    <scope>NUCLEOTIDE SEQUENCE</scope>
    <source>
        <tissue evidence="2">Muscle</tissue>
    </source>
</reference>
<feature type="compositionally biased region" description="Basic and acidic residues" evidence="1">
    <location>
        <begin position="149"/>
        <end position="176"/>
    </location>
</feature>
<evidence type="ECO:0000313" key="3">
    <source>
        <dbReference type="Proteomes" id="UP001145742"/>
    </source>
</evidence>
<keyword evidence="3" id="KW-1185">Reference proteome</keyword>
<sequence>MWLTHLAAIASSAVRKGCGHGHTVPAGQFGFHSNRKNPPHENVIIDPKRTFAILNSQNANPYEKPGRSQHEVSEFASSSQIRTVLQNQMKWQIMKMEIISSGLREQQGEECSTISSSLWNPARDLCPERVYLKLKMKTEALPFFNLPITDDRQTRNEQTDKKTDTGTRQLMEESGRMGDAGYQQQAANQNASGCNERD</sequence>
<comment type="caution">
    <text evidence="2">The sequence shown here is derived from an EMBL/GenBank/DDBJ whole genome shotgun (WGS) entry which is preliminary data.</text>
</comment>
<feature type="region of interest" description="Disordered" evidence="1">
    <location>
        <begin position="149"/>
        <end position="198"/>
    </location>
</feature>
<accession>A0ABQ9CTZ0</accession>
<dbReference type="Proteomes" id="UP001145742">
    <property type="component" value="Unassembled WGS sequence"/>
</dbReference>
<protein>
    <submittedName>
        <fullName evidence="2">Uncharacterized protein</fullName>
    </submittedName>
</protein>
<evidence type="ECO:0000313" key="2">
    <source>
        <dbReference type="EMBL" id="KAJ7406630.1"/>
    </source>
</evidence>